<dbReference type="AlphaFoldDB" id="W4LQ30"/>
<dbReference type="HOGENOM" id="CLU_881898_0_0_7"/>
<accession>W4LQ30</accession>
<dbReference type="EMBL" id="AZHX01001767">
    <property type="protein sequence ID" value="ETX00073.1"/>
    <property type="molecule type" value="Genomic_DNA"/>
</dbReference>
<keyword evidence="3" id="KW-0812">Transmembrane</keyword>
<evidence type="ECO:0000313" key="5">
    <source>
        <dbReference type="EMBL" id="ETX00073.1"/>
    </source>
</evidence>
<evidence type="ECO:0000256" key="1">
    <source>
        <dbReference type="SAM" id="Coils"/>
    </source>
</evidence>
<gene>
    <name evidence="5" type="ORF">ETSY2_39775</name>
</gene>
<feature type="coiled-coil region" evidence="1">
    <location>
        <begin position="95"/>
        <end position="122"/>
    </location>
</feature>
<keyword evidence="3" id="KW-0472">Membrane</keyword>
<evidence type="ECO:0000256" key="3">
    <source>
        <dbReference type="SAM" id="Phobius"/>
    </source>
</evidence>
<evidence type="ECO:0000313" key="6">
    <source>
        <dbReference type="Proteomes" id="UP000019140"/>
    </source>
</evidence>
<feature type="domain" description="DAHL" evidence="4">
    <location>
        <begin position="22"/>
        <end position="246"/>
    </location>
</feature>
<feature type="region of interest" description="Disordered" evidence="2">
    <location>
        <begin position="278"/>
        <end position="315"/>
    </location>
</feature>
<keyword evidence="1" id="KW-0175">Coiled coil</keyword>
<organism evidence="5 6">
    <name type="scientific">Candidatus Entotheonella gemina</name>
    <dbReference type="NCBI Taxonomy" id="1429439"/>
    <lineage>
        <taxon>Bacteria</taxon>
        <taxon>Pseudomonadati</taxon>
        <taxon>Nitrospinota/Tectimicrobiota group</taxon>
        <taxon>Candidatus Tectimicrobiota</taxon>
        <taxon>Candidatus Entotheonellia</taxon>
        <taxon>Candidatus Entotheonellales</taxon>
        <taxon>Candidatus Entotheonellaceae</taxon>
        <taxon>Candidatus Entotheonella</taxon>
    </lineage>
</organism>
<feature type="transmembrane region" description="Helical" evidence="3">
    <location>
        <begin position="247"/>
        <end position="265"/>
    </location>
</feature>
<dbReference type="InterPro" id="IPR045812">
    <property type="entry name" value="DAHL"/>
</dbReference>
<name>W4LQ30_9BACT</name>
<proteinExistence type="predicted"/>
<evidence type="ECO:0000259" key="4">
    <source>
        <dbReference type="Pfam" id="PF19443"/>
    </source>
</evidence>
<comment type="caution">
    <text evidence="5">The sequence shown here is derived from an EMBL/GenBank/DDBJ whole genome shotgun (WGS) entry which is preliminary data.</text>
</comment>
<keyword evidence="3" id="KW-1133">Transmembrane helix</keyword>
<dbReference type="Pfam" id="PF19443">
    <property type="entry name" value="DAHL"/>
    <property type="match status" value="1"/>
</dbReference>
<feature type="compositionally biased region" description="Basic and acidic residues" evidence="2">
    <location>
        <begin position="305"/>
        <end position="315"/>
    </location>
</feature>
<keyword evidence="6" id="KW-1185">Reference proteome</keyword>
<sequence>MILGMLGFAGIAVYCYLQTQRVNWDHHTTYASAALRMQGVNADLNKNILKVRYRLLEYYDVLVSQFRQIKNLQTALSDIPPEISEPGQAEISQPLEILTVLIKEKEEVLESFKAQNAVLKNSVRYLPVAIDEAGGDIESAGLKQRLGNLIRDTLHYHRDADRQLGNKLQGLLQAFSSQRDGMPPSPQREAMDQILAHVRTVLTQTPFVNTLTDTLTWMPLGQWSNALDQAYQRHHGHLMATAKQYRFYMYLAAGAALLLGLLAALTDIRKPVPVPAPLALPVQEPQDEPQMTTSRAGNLSKLKNRRDERRRASVE</sequence>
<evidence type="ECO:0000256" key="2">
    <source>
        <dbReference type="SAM" id="MobiDB-lite"/>
    </source>
</evidence>
<protein>
    <recommendedName>
        <fullName evidence="4">DAHL domain-containing protein</fullName>
    </recommendedName>
</protein>
<reference evidence="5 6" key="1">
    <citation type="journal article" date="2014" name="Nature">
        <title>An environmental bacterial taxon with a large and distinct metabolic repertoire.</title>
        <authorList>
            <person name="Wilson M.C."/>
            <person name="Mori T."/>
            <person name="Ruckert C."/>
            <person name="Uria A.R."/>
            <person name="Helf M.J."/>
            <person name="Takada K."/>
            <person name="Gernert C."/>
            <person name="Steffens U.A."/>
            <person name="Heycke N."/>
            <person name="Schmitt S."/>
            <person name="Rinke C."/>
            <person name="Helfrich E.J."/>
            <person name="Brachmann A.O."/>
            <person name="Gurgui C."/>
            <person name="Wakimoto T."/>
            <person name="Kracht M."/>
            <person name="Crusemann M."/>
            <person name="Hentschel U."/>
            <person name="Abe I."/>
            <person name="Matsunaga S."/>
            <person name="Kalinowski J."/>
            <person name="Takeyama H."/>
            <person name="Piel J."/>
        </authorList>
    </citation>
    <scope>NUCLEOTIDE SEQUENCE [LARGE SCALE GENOMIC DNA]</scope>
    <source>
        <strain evidence="6">TSY2</strain>
    </source>
</reference>
<dbReference type="Proteomes" id="UP000019140">
    <property type="component" value="Unassembled WGS sequence"/>
</dbReference>